<evidence type="ECO:0000313" key="2">
    <source>
        <dbReference type="Proteomes" id="UP000732377"/>
    </source>
</evidence>
<dbReference type="PANTHER" id="PTHR35868">
    <property type="entry name" value="DUF2804 DOMAIN-CONTAINING PROTEIN-RELATED"/>
    <property type="match status" value="1"/>
</dbReference>
<protein>
    <submittedName>
        <fullName evidence="1">DUF2804 domain-containing protein</fullName>
    </submittedName>
</protein>
<organism evidence="1 2">
    <name type="scientific">Symbiobacterium thermophilum</name>
    <dbReference type="NCBI Taxonomy" id="2734"/>
    <lineage>
        <taxon>Bacteria</taxon>
        <taxon>Bacillati</taxon>
        <taxon>Bacillota</taxon>
        <taxon>Clostridia</taxon>
        <taxon>Eubacteriales</taxon>
        <taxon>Symbiobacteriaceae</taxon>
        <taxon>Symbiobacterium</taxon>
    </lineage>
</organism>
<evidence type="ECO:0000313" key="1">
    <source>
        <dbReference type="EMBL" id="MBY6276376.1"/>
    </source>
</evidence>
<name>A0A953I3L2_SYMTR</name>
<dbReference type="Pfam" id="PF10974">
    <property type="entry name" value="DUF2804"/>
    <property type="match status" value="1"/>
</dbReference>
<sequence>MNVERELLEPVPLCDDRGRLNPDAVGWSRRPLHRCNLRGHWLRKKRWNYWAITTETHLFSLTVTDLDYAGLGFAYFLDFGTGDFTEQTVLHLLGRGLTLPDDVEGEVRFDDEKMRLYMYDDGETVRLTAASPDFGGVPMQADFTVTRPPEQESVNVVIPWSRHRFQFTSKQEALPARGEVRLGDRRIPFEGFACLDFGRGVWPYRGFWNWAAASGVQGGHTIGLNLGGGWTDGTGMNENGFVVDGRVTKIHDDLNFEYDPADFMRPWRIRTRETDQVNLLFEPFFERVARTDALVVRSEVHQMIGRFSGWVTTEAGERIAIERVVGWAEEHRARW</sequence>
<comment type="caution">
    <text evidence="1">The sequence shown here is derived from an EMBL/GenBank/DDBJ whole genome shotgun (WGS) entry which is preliminary data.</text>
</comment>
<dbReference type="InterPro" id="IPR021243">
    <property type="entry name" value="DUF2804"/>
</dbReference>
<proteinExistence type="predicted"/>
<dbReference type="AlphaFoldDB" id="A0A953I3L2"/>
<dbReference type="Proteomes" id="UP000732377">
    <property type="component" value="Unassembled WGS sequence"/>
</dbReference>
<reference evidence="1" key="1">
    <citation type="submission" date="2017-11" db="EMBL/GenBank/DDBJ databases">
        <title>Three new genomes from thermophilic consortium.</title>
        <authorList>
            <person name="Quaggio R."/>
            <person name="Amgarten D."/>
            <person name="Setubal J.C."/>
        </authorList>
    </citation>
    <scope>NUCLEOTIDE SEQUENCE</scope>
    <source>
        <strain evidence="1">ZCTH01-B2</strain>
    </source>
</reference>
<dbReference type="PANTHER" id="PTHR35868:SF3">
    <property type="entry name" value="DUF2804 DOMAIN-CONTAINING PROTEIN"/>
    <property type="match status" value="1"/>
</dbReference>
<accession>A0A953I3L2</accession>
<dbReference type="RefSeq" id="WP_273379393.1">
    <property type="nucleotide sequence ID" value="NZ_PIUK01000076.1"/>
</dbReference>
<gene>
    <name evidence="1" type="ORF">CWE10_09210</name>
</gene>
<dbReference type="EMBL" id="PIUK01000076">
    <property type="protein sequence ID" value="MBY6276376.1"/>
    <property type="molecule type" value="Genomic_DNA"/>
</dbReference>